<comment type="caution">
    <text evidence="1">The sequence shown here is derived from an EMBL/GenBank/DDBJ whole genome shotgun (WGS) entry which is preliminary data.</text>
</comment>
<gene>
    <name evidence="1" type="ORF">JBS370_LOCUS42953</name>
</gene>
<evidence type="ECO:0000313" key="2">
    <source>
        <dbReference type="Proteomes" id="UP000663836"/>
    </source>
</evidence>
<feature type="non-terminal residue" evidence="1">
    <location>
        <position position="1"/>
    </location>
</feature>
<reference evidence="1" key="1">
    <citation type="submission" date="2021-02" db="EMBL/GenBank/DDBJ databases">
        <authorList>
            <person name="Nowell W R."/>
        </authorList>
    </citation>
    <scope>NUCLEOTIDE SEQUENCE</scope>
</reference>
<dbReference type="AlphaFoldDB" id="A0A820N7U8"/>
<evidence type="ECO:0000313" key="1">
    <source>
        <dbReference type="EMBL" id="CAF4384253.1"/>
    </source>
</evidence>
<protein>
    <submittedName>
        <fullName evidence="1">Uncharacterized protein</fullName>
    </submittedName>
</protein>
<proteinExistence type="predicted"/>
<dbReference type="EMBL" id="CAJOBD010061423">
    <property type="protein sequence ID" value="CAF4384253.1"/>
    <property type="molecule type" value="Genomic_DNA"/>
</dbReference>
<dbReference type="Proteomes" id="UP000663836">
    <property type="component" value="Unassembled WGS sequence"/>
</dbReference>
<sequence>LDHLDNDSEQYSNTDFTNMLDQLTLSTIIYNNQDEINTNFSIENLSLINNNNNNNNEENILPNLFDQSLPPKQEKLFYTT</sequence>
<organism evidence="1 2">
    <name type="scientific">Rotaria sordida</name>
    <dbReference type="NCBI Taxonomy" id="392033"/>
    <lineage>
        <taxon>Eukaryota</taxon>
        <taxon>Metazoa</taxon>
        <taxon>Spiralia</taxon>
        <taxon>Gnathifera</taxon>
        <taxon>Rotifera</taxon>
        <taxon>Eurotatoria</taxon>
        <taxon>Bdelloidea</taxon>
        <taxon>Philodinida</taxon>
        <taxon>Philodinidae</taxon>
        <taxon>Rotaria</taxon>
    </lineage>
</organism>
<name>A0A820N7U8_9BILA</name>
<accession>A0A820N7U8</accession>